<organism evidence="2 3">
    <name type="scientific">Planoprotostelium fungivorum</name>
    <dbReference type="NCBI Taxonomy" id="1890364"/>
    <lineage>
        <taxon>Eukaryota</taxon>
        <taxon>Amoebozoa</taxon>
        <taxon>Evosea</taxon>
        <taxon>Variosea</taxon>
        <taxon>Cavosteliida</taxon>
        <taxon>Cavosteliaceae</taxon>
        <taxon>Planoprotostelium</taxon>
    </lineage>
</organism>
<accession>A0A2P6NL30</accession>
<dbReference type="EMBL" id="MDYQ01000059">
    <property type="protein sequence ID" value="PRP84636.1"/>
    <property type="molecule type" value="Genomic_DNA"/>
</dbReference>
<feature type="signal peptide" evidence="1">
    <location>
        <begin position="1"/>
        <end position="15"/>
    </location>
</feature>
<dbReference type="Proteomes" id="UP000241769">
    <property type="component" value="Unassembled WGS sequence"/>
</dbReference>
<evidence type="ECO:0000313" key="3">
    <source>
        <dbReference type="Proteomes" id="UP000241769"/>
    </source>
</evidence>
<keyword evidence="1" id="KW-0732">Signal</keyword>
<dbReference type="AlphaFoldDB" id="A0A2P6NL30"/>
<sequence>MHLALLLFSISLVWAQVSRHGRAILNQTKEYSFSSIPSTGVYTPVTTSSDAHYYSTKESLRCFTFNVAAYESDLSVEEESPLSLVIRINKTSEIQAEPGKMYKESEPVVYVYNSTLPSMISINGNPAVLTPVVYHAAADEEFQMSQTNFPQFSVDKSITISRDADDTFILGGTTYPISLGRICTVASGYVYTSNVHTSIDVPQLGLSKSNTFNVTLVPSKPTITVSDSTSDVSCYPIGSTMDTFTIVQYDLSITDGEALRSGVPISFSTGSSKPSFLSSSGSTVFPLSCRGENSIKVTIANVPVTINGVTNSAVIRSIYGTGFYNVTIPAGFFPFFTGQRLNSVHSCQNVYSPVNDTVPYVRFFNFFQPPTGFCFKMKGGSVESGSTVIDDAGIHHICEPAMISLTNLSTSMIHRQIESVALIDGTYNETVQVPANDTICIQYLATTSPIAITSGVCHDETTVVGGQMVSSDKKRVINVHGATDALTRYIVIVQNGGTFHLNIGSASGLNIGVTSQPTDIKNEPFITQQEGDASSIRSILHITLIMMMISILFV</sequence>
<proteinExistence type="predicted"/>
<keyword evidence="3" id="KW-1185">Reference proteome</keyword>
<dbReference type="InParanoid" id="A0A2P6NL30"/>
<evidence type="ECO:0000256" key="1">
    <source>
        <dbReference type="SAM" id="SignalP"/>
    </source>
</evidence>
<feature type="chain" id="PRO_5015156166" description="IgGFc-binding protein N-terminal domain-containing protein" evidence="1">
    <location>
        <begin position="16"/>
        <end position="554"/>
    </location>
</feature>
<protein>
    <recommendedName>
        <fullName evidence="4">IgGFc-binding protein N-terminal domain-containing protein</fullName>
    </recommendedName>
</protein>
<comment type="caution">
    <text evidence="2">The sequence shown here is derived from an EMBL/GenBank/DDBJ whole genome shotgun (WGS) entry which is preliminary data.</text>
</comment>
<name>A0A2P6NL30_9EUKA</name>
<reference evidence="2 3" key="1">
    <citation type="journal article" date="2018" name="Genome Biol. Evol.">
        <title>Multiple Roots of Fruiting Body Formation in Amoebozoa.</title>
        <authorList>
            <person name="Hillmann F."/>
            <person name="Forbes G."/>
            <person name="Novohradska S."/>
            <person name="Ferling I."/>
            <person name="Riege K."/>
            <person name="Groth M."/>
            <person name="Westermann M."/>
            <person name="Marz M."/>
            <person name="Spaller T."/>
            <person name="Winckler T."/>
            <person name="Schaap P."/>
            <person name="Glockner G."/>
        </authorList>
    </citation>
    <scope>NUCLEOTIDE SEQUENCE [LARGE SCALE GENOMIC DNA]</scope>
    <source>
        <strain evidence="2 3">Jena</strain>
    </source>
</reference>
<evidence type="ECO:0000313" key="2">
    <source>
        <dbReference type="EMBL" id="PRP84636.1"/>
    </source>
</evidence>
<gene>
    <name evidence="2" type="ORF">PROFUN_07886</name>
</gene>
<evidence type="ECO:0008006" key="4">
    <source>
        <dbReference type="Google" id="ProtNLM"/>
    </source>
</evidence>